<dbReference type="Proteomes" id="UP000243904">
    <property type="component" value="Chromosome I"/>
</dbReference>
<reference evidence="3" key="1">
    <citation type="submission" date="2016-10" db="EMBL/GenBank/DDBJ databases">
        <authorList>
            <person name="Varghese N."/>
            <person name="Submissions S."/>
        </authorList>
    </citation>
    <scope>NUCLEOTIDE SEQUENCE [LARGE SCALE GENOMIC DNA]</scope>
    <source>
        <strain evidence="3">GAS369</strain>
    </source>
</reference>
<gene>
    <name evidence="2" type="ORF">SAMN05444158_7013</name>
</gene>
<dbReference type="RefSeq" id="WP_146690570.1">
    <property type="nucleotide sequence ID" value="NZ_LT629750.1"/>
</dbReference>
<sequence length="327" mass="33923">MQSTLNPKQSDPSDVLVIAPDVVLVAPGDKELSGVAHDAISRPWNPQPQVGSDFSAVPPVPPVDTTFRPADIHDVRIPGYRPSGGGRAIRAFTAVLLATCIGGAAIAWQSSGNLAKQMVAKWAPKFVVTSLLLPQEKPGATAQPTPPPVQAAVASDAPPQPAAPAQTAAETAPAQSAPESVAPAIAALPPESAQSIQSMARDLATAGQEIEQLKASVAQLKASQEQMSRDLAKASEAKASEARTSEAKVSERNLRPRPLPPPPRWAATPARRPTPTYPPAQAYPAPQAAVAPLPPPAAAPYVPPQATPQPLTDPELSSVPRPPMPVR</sequence>
<proteinExistence type="predicted"/>
<feature type="region of interest" description="Disordered" evidence="1">
    <location>
        <begin position="221"/>
        <end position="327"/>
    </location>
</feature>
<evidence type="ECO:0000313" key="2">
    <source>
        <dbReference type="EMBL" id="SDT55735.1"/>
    </source>
</evidence>
<name>A0A1H2BBT8_9BRAD</name>
<feature type="compositionally biased region" description="Low complexity" evidence="1">
    <location>
        <begin position="150"/>
        <end position="179"/>
    </location>
</feature>
<accession>A0A1H2BBT8</accession>
<dbReference type="AlphaFoldDB" id="A0A1H2BBT8"/>
<organism evidence="2 3">
    <name type="scientific">Bradyrhizobium canariense</name>
    <dbReference type="NCBI Taxonomy" id="255045"/>
    <lineage>
        <taxon>Bacteria</taxon>
        <taxon>Pseudomonadati</taxon>
        <taxon>Pseudomonadota</taxon>
        <taxon>Alphaproteobacteria</taxon>
        <taxon>Hyphomicrobiales</taxon>
        <taxon>Nitrobacteraceae</taxon>
        <taxon>Bradyrhizobium</taxon>
    </lineage>
</organism>
<feature type="region of interest" description="Disordered" evidence="1">
    <location>
        <begin position="137"/>
        <end position="180"/>
    </location>
</feature>
<feature type="compositionally biased region" description="Basic and acidic residues" evidence="1">
    <location>
        <begin position="227"/>
        <end position="254"/>
    </location>
</feature>
<feature type="compositionally biased region" description="Pro residues" evidence="1">
    <location>
        <begin position="292"/>
        <end position="307"/>
    </location>
</feature>
<protein>
    <submittedName>
        <fullName evidence="2">Uncharacterized protein</fullName>
    </submittedName>
</protein>
<feature type="compositionally biased region" description="Low complexity" evidence="1">
    <location>
        <begin position="265"/>
        <end position="291"/>
    </location>
</feature>
<evidence type="ECO:0000313" key="3">
    <source>
        <dbReference type="Proteomes" id="UP000243904"/>
    </source>
</evidence>
<dbReference type="EMBL" id="LT629750">
    <property type="protein sequence ID" value="SDT55735.1"/>
    <property type="molecule type" value="Genomic_DNA"/>
</dbReference>
<evidence type="ECO:0000256" key="1">
    <source>
        <dbReference type="SAM" id="MobiDB-lite"/>
    </source>
</evidence>
<keyword evidence="3" id="KW-1185">Reference proteome</keyword>